<dbReference type="NCBIfam" id="NF033773">
    <property type="entry name" value="tellur_TrgA"/>
    <property type="match status" value="1"/>
</dbReference>
<sequence length="146" mass="15930">MPTAARLVAALCLGLLAFIVSRQVVPLMPEGTDFGYFFHINIILGLLTGWIFMGRRVGHGLVPAINNGLTGAAVMVLWALFIQGAWEMFDRAMRNRYGGPFDALLAILTLSLEYFFVIAVPTVLLPLIIGGCLAGLLAESIHKRWS</sequence>
<keyword evidence="1" id="KW-0472">Membrane</keyword>
<dbReference type="InterPro" id="IPR047784">
    <property type="entry name" value="TrgA"/>
</dbReference>
<comment type="caution">
    <text evidence="2">The sequence shown here is derived from an EMBL/GenBank/DDBJ whole genome shotgun (WGS) entry which is preliminary data.</text>
</comment>
<reference evidence="2 3" key="1">
    <citation type="submission" date="2024-04" db="EMBL/GenBank/DDBJ databases">
        <title>Draft genome sequence of Pseudophaeobacter arcticus NBRC 116598.</title>
        <authorList>
            <person name="Miyakawa T."/>
            <person name="Kusuya Y."/>
            <person name="Miura T."/>
        </authorList>
    </citation>
    <scope>NUCLEOTIDE SEQUENCE [LARGE SCALE GENOMIC DNA]</scope>
    <source>
        <strain evidence="2 3">SU-CL00105</strain>
    </source>
</reference>
<evidence type="ECO:0000313" key="3">
    <source>
        <dbReference type="Proteomes" id="UP001441944"/>
    </source>
</evidence>
<name>A0ABQ0AND5_9RHOB</name>
<organism evidence="2 3">
    <name type="scientific">Pseudophaeobacter arcticus</name>
    <dbReference type="NCBI Taxonomy" id="385492"/>
    <lineage>
        <taxon>Bacteria</taxon>
        <taxon>Pseudomonadati</taxon>
        <taxon>Pseudomonadota</taxon>
        <taxon>Alphaproteobacteria</taxon>
        <taxon>Rhodobacterales</taxon>
        <taxon>Paracoccaceae</taxon>
        <taxon>Pseudophaeobacter</taxon>
    </lineage>
</organism>
<dbReference type="RefSeq" id="WP_295451604.1">
    <property type="nucleotide sequence ID" value="NZ_BAABWU010000011.1"/>
</dbReference>
<evidence type="ECO:0000256" key="1">
    <source>
        <dbReference type="SAM" id="Phobius"/>
    </source>
</evidence>
<gene>
    <name evidence="2" type="primary">trgA</name>
    <name evidence="2" type="ORF">NBRC116598_28320</name>
</gene>
<feature type="transmembrane region" description="Helical" evidence="1">
    <location>
        <begin position="64"/>
        <end position="86"/>
    </location>
</feature>
<keyword evidence="1" id="KW-0812">Transmembrane</keyword>
<protein>
    <submittedName>
        <fullName evidence="2">Tellurite resistance protein TrgA</fullName>
    </submittedName>
</protein>
<keyword evidence="1" id="KW-1133">Transmembrane helix</keyword>
<feature type="transmembrane region" description="Helical" evidence="1">
    <location>
        <begin position="32"/>
        <end position="52"/>
    </location>
</feature>
<accession>A0ABQ0AND5</accession>
<evidence type="ECO:0000313" key="2">
    <source>
        <dbReference type="EMBL" id="GAA6197388.1"/>
    </source>
</evidence>
<proteinExistence type="predicted"/>
<keyword evidence="3" id="KW-1185">Reference proteome</keyword>
<dbReference type="Proteomes" id="UP001441944">
    <property type="component" value="Unassembled WGS sequence"/>
</dbReference>
<feature type="transmembrane region" description="Helical" evidence="1">
    <location>
        <begin position="114"/>
        <end position="138"/>
    </location>
</feature>
<dbReference type="EMBL" id="BAABWU010000011">
    <property type="protein sequence ID" value="GAA6197388.1"/>
    <property type="molecule type" value="Genomic_DNA"/>
</dbReference>